<dbReference type="GO" id="GO:0009253">
    <property type="term" value="P:peptidoglycan catabolic process"/>
    <property type="evidence" value="ECO:0007669"/>
    <property type="project" value="InterPro"/>
</dbReference>
<gene>
    <name evidence="5" type="ORF">CALK_0576</name>
</gene>
<dbReference type="PANTHER" id="PTHR30404:SF0">
    <property type="entry name" value="N-ACETYLMURAMOYL-L-ALANINE AMIDASE AMIC"/>
    <property type="match status" value="1"/>
</dbReference>
<dbReference type="Proteomes" id="UP000017148">
    <property type="component" value="Unassembled WGS sequence"/>
</dbReference>
<reference evidence="5 6" key="1">
    <citation type="journal article" date="2013" name="Environ. Microbiol.">
        <title>Genome analysis of Chitinivibrio alkaliphilus gen. nov., sp. nov., a novel extremely haloalkaliphilic anaerobic chitinolytic bacterium from the candidate phylum Termite Group 3.</title>
        <authorList>
            <person name="Sorokin D.Y."/>
            <person name="Gumerov V.M."/>
            <person name="Rakitin A.L."/>
            <person name="Beletsky A.V."/>
            <person name="Damste J.S."/>
            <person name="Muyzer G."/>
            <person name="Mardanov A.V."/>
            <person name="Ravin N.V."/>
        </authorList>
    </citation>
    <scope>NUCLEOTIDE SEQUENCE [LARGE SCALE GENOMIC DNA]</scope>
    <source>
        <strain evidence="5 6">ACht1</strain>
    </source>
</reference>
<dbReference type="PATRIC" id="fig|1313304.3.peg.552"/>
<keyword evidence="3" id="KW-0378">Hydrolase</keyword>
<evidence type="ECO:0000256" key="3">
    <source>
        <dbReference type="ARBA" id="ARBA00022801"/>
    </source>
</evidence>
<accession>U7DD52</accession>
<keyword evidence="6" id="KW-1185">Reference proteome</keyword>
<dbReference type="CDD" id="cd02696">
    <property type="entry name" value="MurNAc-LAA"/>
    <property type="match status" value="1"/>
</dbReference>
<evidence type="ECO:0000256" key="2">
    <source>
        <dbReference type="ARBA" id="ARBA00011901"/>
    </source>
</evidence>
<dbReference type="InterPro" id="IPR002508">
    <property type="entry name" value="MurNAc-LAA_cat"/>
</dbReference>
<dbReference type="AlphaFoldDB" id="U7DD52"/>
<dbReference type="SMART" id="SM00646">
    <property type="entry name" value="Ami_3"/>
    <property type="match status" value="1"/>
</dbReference>
<evidence type="ECO:0000313" key="5">
    <source>
        <dbReference type="EMBL" id="ERP38806.1"/>
    </source>
</evidence>
<dbReference type="SUPFAM" id="SSF53187">
    <property type="entry name" value="Zn-dependent exopeptidases"/>
    <property type="match status" value="1"/>
</dbReference>
<evidence type="ECO:0000313" key="6">
    <source>
        <dbReference type="Proteomes" id="UP000017148"/>
    </source>
</evidence>
<organism evidence="5 6">
    <name type="scientific">Chitinivibrio alkaliphilus ACht1</name>
    <dbReference type="NCBI Taxonomy" id="1313304"/>
    <lineage>
        <taxon>Bacteria</taxon>
        <taxon>Pseudomonadati</taxon>
        <taxon>Fibrobacterota</taxon>
        <taxon>Chitinivibrionia</taxon>
        <taxon>Chitinivibrionales</taxon>
        <taxon>Chitinivibrionaceae</taxon>
        <taxon>Chitinivibrio</taxon>
    </lineage>
</organism>
<comment type="caution">
    <text evidence="5">The sequence shown here is derived from an EMBL/GenBank/DDBJ whole genome shotgun (WGS) entry which is preliminary data.</text>
</comment>
<evidence type="ECO:0000259" key="4">
    <source>
        <dbReference type="SMART" id="SM00646"/>
    </source>
</evidence>
<feature type="domain" description="MurNAc-LAA" evidence="4">
    <location>
        <begin position="203"/>
        <end position="358"/>
    </location>
</feature>
<dbReference type="InterPro" id="IPR050695">
    <property type="entry name" value="N-acetylmuramoyl_amidase_3"/>
</dbReference>
<dbReference type="PANTHER" id="PTHR30404">
    <property type="entry name" value="N-ACETYLMURAMOYL-L-ALANINE AMIDASE"/>
    <property type="match status" value="1"/>
</dbReference>
<dbReference type="RefSeq" id="WP_022636105.1">
    <property type="nucleotide sequence ID" value="NZ_ASJR01000004.1"/>
</dbReference>
<dbReference type="STRING" id="1313304.CALK_0576"/>
<protein>
    <recommendedName>
        <fullName evidence="2">N-acetylmuramoyl-L-alanine amidase</fullName>
        <ecNumber evidence="2">3.5.1.28</ecNumber>
    </recommendedName>
</protein>
<dbReference type="EC" id="3.5.1.28" evidence="2"/>
<dbReference type="Gene3D" id="3.40.630.40">
    <property type="entry name" value="Zn-dependent exopeptidases"/>
    <property type="match status" value="1"/>
</dbReference>
<dbReference type="Pfam" id="PF01520">
    <property type="entry name" value="Amidase_3"/>
    <property type="match status" value="1"/>
</dbReference>
<name>U7DD52_9BACT</name>
<sequence length="369" mass="41167">MMRIYSTLLVFLWITSLHGLSLVGLSGKPYSLDTITREGRSFIRPAQVCDFLRFSATTEQNSFTLVSQGDTLLVDGHSGVVSHTGDTLSRARVYVEDSLLFMEARSFFSLLTELTSFYFVFQKDTVLVSREPQLPFYDVSGVVVVDPGHGGRDPGAIGPQGTYEKDVVLSLSKALRDYIESVSHITVYLTREEDVFVPLMDRTAFANEKQADLFLSVHANAALDNKNARGYKLFFLAEAETEMERQVEERENAVIEYETTDANRGVIESILSDMMSTEYQKESQEFTIHSLETLDRSVQSVAPFGNGVGQANFFVLRGAEMPAVLVESAFISHPEEEKILRTSSFYEEFGSALGSAVVSFLEINGSFYE</sequence>
<dbReference type="GO" id="GO:0008745">
    <property type="term" value="F:N-acetylmuramoyl-L-alanine amidase activity"/>
    <property type="evidence" value="ECO:0007669"/>
    <property type="project" value="UniProtKB-EC"/>
</dbReference>
<evidence type="ECO:0000256" key="1">
    <source>
        <dbReference type="ARBA" id="ARBA00001561"/>
    </source>
</evidence>
<dbReference type="GO" id="GO:0030288">
    <property type="term" value="C:outer membrane-bounded periplasmic space"/>
    <property type="evidence" value="ECO:0007669"/>
    <property type="project" value="TreeGrafter"/>
</dbReference>
<comment type="catalytic activity">
    <reaction evidence="1">
        <text>Hydrolyzes the link between N-acetylmuramoyl residues and L-amino acid residues in certain cell-wall glycopeptides.</text>
        <dbReference type="EC" id="3.5.1.28"/>
    </reaction>
</comment>
<proteinExistence type="predicted"/>
<dbReference type="EMBL" id="ASJR01000004">
    <property type="protein sequence ID" value="ERP38806.1"/>
    <property type="molecule type" value="Genomic_DNA"/>
</dbReference>
<dbReference type="eggNOG" id="COG0860">
    <property type="taxonomic scope" value="Bacteria"/>
</dbReference>